<dbReference type="HAMAP" id="MF_01043">
    <property type="entry name" value="PlsY"/>
    <property type="match status" value="1"/>
</dbReference>
<dbReference type="SMART" id="SM01207">
    <property type="entry name" value="G3P_acyltransf"/>
    <property type="match status" value="1"/>
</dbReference>
<comment type="similarity">
    <text evidence="10">Belongs to the PlsY family.</text>
</comment>
<dbReference type="GO" id="GO:0043772">
    <property type="term" value="F:acyl-phosphate glycerol-3-phosphate acyltransferase activity"/>
    <property type="evidence" value="ECO:0007669"/>
    <property type="project" value="UniProtKB-UniRule"/>
</dbReference>
<comment type="caution">
    <text evidence="11">The sequence shown here is derived from an EMBL/GenBank/DDBJ whole genome shotgun (WGS) entry which is preliminary data.</text>
</comment>
<dbReference type="RefSeq" id="WP_133881923.1">
    <property type="nucleotide sequence ID" value="NZ_MWIN01000029.1"/>
</dbReference>
<evidence type="ECO:0000256" key="2">
    <source>
        <dbReference type="ARBA" id="ARBA00022516"/>
    </source>
</evidence>
<dbReference type="PANTHER" id="PTHR30309:SF0">
    <property type="entry name" value="GLYCEROL-3-PHOSPHATE ACYLTRANSFERASE-RELATED"/>
    <property type="match status" value="1"/>
</dbReference>
<keyword evidence="3 10" id="KW-0808">Transferase</keyword>
<keyword evidence="1 10" id="KW-1003">Cell membrane</keyword>
<keyword evidence="4 10" id="KW-0812">Transmembrane</keyword>
<comment type="catalytic activity">
    <reaction evidence="10">
        <text>an acyl phosphate + sn-glycerol 3-phosphate = a 1-acyl-sn-glycero-3-phosphate + phosphate</text>
        <dbReference type="Rhea" id="RHEA:34075"/>
        <dbReference type="ChEBI" id="CHEBI:43474"/>
        <dbReference type="ChEBI" id="CHEBI:57597"/>
        <dbReference type="ChEBI" id="CHEBI:57970"/>
        <dbReference type="ChEBI" id="CHEBI:59918"/>
        <dbReference type="EC" id="2.3.1.275"/>
    </reaction>
</comment>
<name>A0A4S3K009_9GAMM</name>
<keyword evidence="11" id="KW-0012">Acyltransferase</keyword>
<proteinExistence type="inferred from homology"/>
<feature type="transmembrane region" description="Helical" evidence="10">
    <location>
        <begin position="114"/>
        <end position="138"/>
    </location>
</feature>
<evidence type="ECO:0000313" key="11">
    <source>
        <dbReference type="EMBL" id="TDU28372.1"/>
    </source>
</evidence>
<dbReference type="Proteomes" id="UP000295341">
    <property type="component" value="Unassembled WGS sequence"/>
</dbReference>
<keyword evidence="6 10" id="KW-0443">Lipid metabolism</keyword>
<dbReference type="PANTHER" id="PTHR30309">
    <property type="entry name" value="INNER MEMBRANE PROTEIN YGIH"/>
    <property type="match status" value="1"/>
</dbReference>
<dbReference type="InterPro" id="IPR003811">
    <property type="entry name" value="G3P_acylTferase_PlsY"/>
</dbReference>
<accession>A0A4S3K009</accession>
<dbReference type="UniPathway" id="UPA00085"/>
<evidence type="ECO:0000256" key="9">
    <source>
        <dbReference type="ARBA" id="ARBA00023264"/>
    </source>
</evidence>
<comment type="subunit">
    <text evidence="10">Probably interacts with PlsX.</text>
</comment>
<organism evidence="11 12">
    <name type="scientific">Panacagrimonas perspica</name>
    <dbReference type="NCBI Taxonomy" id="381431"/>
    <lineage>
        <taxon>Bacteria</taxon>
        <taxon>Pseudomonadati</taxon>
        <taxon>Pseudomonadota</taxon>
        <taxon>Gammaproteobacteria</taxon>
        <taxon>Nevskiales</taxon>
        <taxon>Nevskiaceae</taxon>
        <taxon>Panacagrimonas</taxon>
    </lineage>
</organism>
<dbReference type="EMBL" id="SOBT01000009">
    <property type="protein sequence ID" value="TDU28372.1"/>
    <property type="molecule type" value="Genomic_DNA"/>
</dbReference>
<evidence type="ECO:0000256" key="5">
    <source>
        <dbReference type="ARBA" id="ARBA00022989"/>
    </source>
</evidence>
<comment type="function">
    <text evidence="10">Catalyzes the transfer of an acyl group from acyl-phosphate (acyl-PO(4)) to glycerol-3-phosphate (G3P) to form lysophosphatidic acid (LPA). This enzyme utilizes acyl-phosphate as fatty acyl donor, but not acyl-CoA or acyl-ACP.</text>
</comment>
<keyword evidence="9 10" id="KW-1208">Phospholipid metabolism</keyword>
<evidence type="ECO:0000256" key="8">
    <source>
        <dbReference type="ARBA" id="ARBA00023209"/>
    </source>
</evidence>
<evidence type="ECO:0000313" key="12">
    <source>
        <dbReference type="Proteomes" id="UP000295341"/>
    </source>
</evidence>
<gene>
    <name evidence="10" type="primary">plsY</name>
    <name evidence="11" type="ORF">DFR24_2741</name>
</gene>
<feature type="transmembrane region" description="Helical" evidence="10">
    <location>
        <begin position="145"/>
        <end position="162"/>
    </location>
</feature>
<evidence type="ECO:0000256" key="7">
    <source>
        <dbReference type="ARBA" id="ARBA00023136"/>
    </source>
</evidence>
<keyword evidence="5 10" id="KW-1133">Transmembrane helix</keyword>
<dbReference type="GO" id="GO:0005886">
    <property type="term" value="C:plasma membrane"/>
    <property type="evidence" value="ECO:0007669"/>
    <property type="project" value="UniProtKB-SubCell"/>
</dbReference>
<keyword evidence="12" id="KW-1185">Reference proteome</keyword>
<evidence type="ECO:0000256" key="6">
    <source>
        <dbReference type="ARBA" id="ARBA00023098"/>
    </source>
</evidence>
<feature type="transmembrane region" description="Helical" evidence="10">
    <location>
        <begin position="168"/>
        <end position="186"/>
    </location>
</feature>
<keyword evidence="2 10" id="KW-0444">Lipid biosynthesis</keyword>
<dbReference type="EC" id="2.3.1.275" evidence="10"/>
<comment type="pathway">
    <text evidence="10">Lipid metabolism; phospholipid metabolism.</text>
</comment>
<dbReference type="Pfam" id="PF02660">
    <property type="entry name" value="G3P_acyltransf"/>
    <property type="match status" value="1"/>
</dbReference>
<dbReference type="AlphaFoldDB" id="A0A4S3K009"/>
<evidence type="ECO:0000256" key="4">
    <source>
        <dbReference type="ARBA" id="ARBA00022692"/>
    </source>
</evidence>
<sequence length="215" mass="22394">MLEVILKAVLAYLLGNVMGGHLVGKLRGVDLGRVGSGNIGATNALRTQGTRFALLVLAIDVGKGLLGALAIPSLPISFGPPVLDREQLGYVCGAAVTLGHCYPALWGFKGGKGVATLAGVFGALLPLALPWILLAFVLVVMISGYVSLATLAAAAAAGLYVACFDARGAWSAAGGFTAFMAALVVFKHRENIGRLFSGTENRFEKLRVIGRWLDR</sequence>
<dbReference type="GO" id="GO:0008654">
    <property type="term" value="P:phospholipid biosynthetic process"/>
    <property type="evidence" value="ECO:0007669"/>
    <property type="project" value="UniProtKB-UniRule"/>
</dbReference>
<dbReference type="NCBIfam" id="TIGR00023">
    <property type="entry name" value="glycerol-3-phosphate 1-O-acyltransferase PlsY"/>
    <property type="match status" value="1"/>
</dbReference>
<feature type="transmembrane region" description="Helical" evidence="10">
    <location>
        <begin position="52"/>
        <end position="76"/>
    </location>
</feature>
<dbReference type="OrthoDB" id="9777124at2"/>
<reference evidence="11 12" key="1">
    <citation type="submission" date="2019-03" db="EMBL/GenBank/DDBJ databases">
        <title>Genomic Encyclopedia of Type Strains, Phase IV (KMG-IV): sequencing the most valuable type-strain genomes for metagenomic binning, comparative biology and taxonomic classification.</title>
        <authorList>
            <person name="Goeker M."/>
        </authorList>
    </citation>
    <scope>NUCLEOTIDE SEQUENCE [LARGE SCALE GENOMIC DNA]</scope>
    <source>
        <strain evidence="11 12">DSM 26377</strain>
    </source>
</reference>
<evidence type="ECO:0000256" key="3">
    <source>
        <dbReference type="ARBA" id="ARBA00022679"/>
    </source>
</evidence>
<protein>
    <recommendedName>
        <fullName evidence="10">Glycerol-3-phosphate acyltransferase</fullName>
    </recommendedName>
    <alternativeName>
        <fullName evidence="10">Acyl-PO4 G3P acyltransferase</fullName>
    </alternativeName>
    <alternativeName>
        <fullName evidence="10">Acyl-phosphate--glycerol-3-phosphate acyltransferase</fullName>
    </alternativeName>
    <alternativeName>
        <fullName evidence="10">G3P acyltransferase</fullName>
        <shortName evidence="10">GPAT</shortName>
        <ecNumber evidence="10">2.3.1.275</ecNumber>
    </alternativeName>
    <alternativeName>
        <fullName evidence="10">Lysophosphatidic acid synthase</fullName>
        <shortName evidence="10">LPA synthase</shortName>
    </alternativeName>
</protein>
<evidence type="ECO:0000256" key="1">
    <source>
        <dbReference type="ARBA" id="ARBA00022475"/>
    </source>
</evidence>
<evidence type="ECO:0000256" key="10">
    <source>
        <dbReference type="HAMAP-Rule" id="MF_01043"/>
    </source>
</evidence>
<keyword evidence="8 10" id="KW-0594">Phospholipid biosynthesis</keyword>
<keyword evidence="7 10" id="KW-0472">Membrane</keyword>
<comment type="subcellular location">
    <subcellularLocation>
        <location evidence="10">Cell membrane</location>
        <topology evidence="10">Multi-pass membrane protein</topology>
    </subcellularLocation>
</comment>